<feature type="repeat" description="PPR" evidence="5">
    <location>
        <begin position="322"/>
        <end position="356"/>
    </location>
</feature>
<dbReference type="InterPro" id="IPR036404">
    <property type="entry name" value="Jacalin-like_lectin_dom_sf"/>
</dbReference>
<evidence type="ECO:0000256" key="2">
    <source>
        <dbReference type="ARBA" id="ARBA00022734"/>
    </source>
</evidence>
<evidence type="ECO:0000259" key="6">
    <source>
        <dbReference type="PROSITE" id="PS51752"/>
    </source>
</evidence>
<gene>
    <name evidence="7" type="ORF">ACMD2_16443</name>
</gene>
<dbReference type="Gene3D" id="1.25.40.10">
    <property type="entry name" value="Tetratricopeptide repeat domain"/>
    <property type="match status" value="5"/>
</dbReference>
<dbReference type="InterPro" id="IPR001229">
    <property type="entry name" value="Jacalin-like_lectin_dom"/>
</dbReference>
<dbReference type="FunFam" id="1.25.40.10:FF:000344">
    <property type="entry name" value="Pentatricopeptide repeat-containing protein"/>
    <property type="match status" value="1"/>
</dbReference>
<feature type="repeat" description="PPR" evidence="5">
    <location>
        <begin position="221"/>
        <end position="255"/>
    </location>
</feature>
<evidence type="ECO:0000313" key="7">
    <source>
        <dbReference type="EMBL" id="OAY66232.1"/>
    </source>
</evidence>
<dbReference type="SUPFAM" id="SSF51101">
    <property type="entry name" value="Mannose-binding lectins"/>
    <property type="match status" value="2"/>
</dbReference>
<dbReference type="GO" id="GO:0009451">
    <property type="term" value="P:RNA modification"/>
    <property type="evidence" value="ECO:0007669"/>
    <property type="project" value="InterPro"/>
</dbReference>
<feature type="domain" description="Jacalin-type lectin" evidence="6">
    <location>
        <begin position="869"/>
        <end position="1009"/>
    </location>
</feature>
<dbReference type="Proteomes" id="UP000092600">
    <property type="component" value="Unassembled WGS sequence"/>
</dbReference>
<dbReference type="Pfam" id="PF20431">
    <property type="entry name" value="E_motif"/>
    <property type="match status" value="1"/>
</dbReference>
<dbReference type="Pfam" id="PF01419">
    <property type="entry name" value="Jacalin"/>
    <property type="match status" value="2"/>
</dbReference>
<evidence type="ECO:0000256" key="3">
    <source>
        <dbReference type="ARBA" id="ARBA00022737"/>
    </source>
</evidence>
<evidence type="ECO:0000256" key="1">
    <source>
        <dbReference type="ARBA" id="ARBA00006568"/>
    </source>
</evidence>
<keyword evidence="4" id="KW-0809">Transit peptide</keyword>
<dbReference type="EMBL" id="LSRQ01006398">
    <property type="protein sequence ID" value="OAY66232.1"/>
    <property type="molecule type" value="Genomic_DNA"/>
</dbReference>
<dbReference type="AlphaFoldDB" id="A0A199UN09"/>
<dbReference type="FunFam" id="1.25.40.10:FF:000196">
    <property type="entry name" value="Pentatricopeptide repeat-containing protein At4g14850"/>
    <property type="match status" value="1"/>
</dbReference>
<dbReference type="PANTHER" id="PTHR24015:SF1774">
    <property type="entry name" value="OS09G0251500 PROTEIN"/>
    <property type="match status" value="1"/>
</dbReference>
<dbReference type="InterPro" id="IPR046848">
    <property type="entry name" value="E_motif"/>
</dbReference>
<organism evidence="7 8">
    <name type="scientific">Ananas comosus</name>
    <name type="common">Pineapple</name>
    <name type="synonym">Ananas ananas</name>
    <dbReference type="NCBI Taxonomy" id="4615"/>
    <lineage>
        <taxon>Eukaryota</taxon>
        <taxon>Viridiplantae</taxon>
        <taxon>Streptophyta</taxon>
        <taxon>Embryophyta</taxon>
        <taxon>Tracheophyta</taxon>
        <taxon>Spermatophyta</taxon>
        <taxon>Magnoliopsida</taxon>
        <taxon>Liliopsida</taxon>
        <taxon>Poales</taxon>
        <taxon>Bromeliaceae</taxon>
        <taxon>Bromelioideae</taxon>
        <taxon>Ananas</taxon>
    </lineage>
</organism>
<accession>A0A199UN09</accession>
<dbReference type="InterPro" id="IPR011990">
    <property type="entry name" value="TPR-like_helical_dom_sf"/>
</dbReference>
<keyword evidence="3" id="KW-0677">Repeat</keyword>
<dbReference type="GO" id="GO:0003723">
    <property type="term" value="F:RNA binding"/>
    <property type="evidence" value="ECO:0007669"/>
    <property type="project" value="InterPro"/>
</dbReference>
<comment type="caution">
    <text evidence="7">The sequence shown here is derived from an EMBL/GenBank/DDBJ whole genome shotgun (WGS) entry which is preliminary data.</text>
</comment>
<feature type="repeat" description="PPR" evidence="5">
    <location>
        <begin position="524"/>
        <end position="558"/>
    </location>
</feature>
<dbReference type="GO" id="GO:0008270">
    <property type="term" value="F:zinc ion binding"/>
    <property type="evidence" value="ECO:0007669"/>
    <property type="project" value="InterPro"/>
</dbReference>
<dbReference type="Pfam" id="PF14432">
    <property type="entry name" value="DYW_deaminase"/>
    <property type="match status" value="1"/>
</dbReference>
<dbReference type="PANTHER" id="PTHR24015">
    <property type="entry name" value="OS07G0578800 PROTEIN-RELATED"/>
    <property type="match status" value="1"/>
</dbReference>
<dbReference type="InterPro" id="IPR046960">
    <property type="entry name" value="PPR_At4g14850-like_plant"/>
</dbReference>
<evidence type="ECO:0000256" key="4">
    <source>
        <dbReference type="ARBA" id="ARBA00022946"/>
    </source>
</evidence>
<dbReference type="FunFam" id="1.25.40.10:FF:000366">
    <property type="entry name" value="Pentatricopeptide (PPR) repeat-containing protein"/>
    <property type="match status" value="1"/>
</dbReference>
<dbReference type="InterPro" id="IPR032867">
    <property type="entry name" value="DYW_dom"/>
</dbReference>
<dbReference type="InterPro" id="IPR033734">
    <property type="entry name" value="Jacalin-like_lectin_dom_plant"/>
</dbReference>
<dbReference type="Pfam" id="PF20430">
    <property type="entry name" value="Eplus_motif"/>
    <property type="match status" value="1"/>
</dbReference>
<dbReference type="NCBIfam" id="TIGR00756">
    <property type="entry name" value="PPR"/>
    <property type="match status" value="6"/>
</dbReference>
<dbReference type="FunFam" id="1.25.40.10:FF:001100">
    <property type="entry name" value="Pentatricopeptide repeat-containing protein"/>
    <property type="match status" value="1"/>
</dbReference>
<evidence type="ECO:0000313" key="8">
    <source>
        <dbReference type="Proteomes" id="UP000092600"/>
    </source>
</evidence>
<dbReference type="InterPro" id="IPR046849">
    <property type="entry name" value="E2_motif"/>
</dbReference>
<dbReference type="CDD" id="cd09612">
    <property type="entry name" value="Jacalin"/>
    <property type="match status" value="1"/>
</dbReference>
<dbReference type="PROSITE" id="PS51752">
    <property type="entry name" value="JACALIN_LECTIN"/>
    <property type="match status" value="1"/>
</dbReference>
<reference evidence="7 8" key="1">
    <citation type="journal article" date="2016" name="DNA Res.">
        <title>The draft genome of MD-2 pineapple using hybrid error correction of long reads.</title>
        <authorList>
            <person name="Redwan R.M."/>
            <person name="Saidin A."/>
            <person name="Kumar S.V."/>
        </authorList>
    </citation>
    <scope>NUCLEOTIDE SEQUENCE [LARGE SCALE GENOMIC DNA]</scope>
    <source>
        <strain evidence="8">cv. MD2</strain>
        <tissue evidence="7">Leaf</tissue>
    </source>
</reference>
<dbReference type="InterPro" id="IPR002885">
    <property type="entry name" value="PPR_rpt"/>
</dbReference>
<proteinExistence type="inferred from homology"/>
<keyword evidence="2" id="KW-0430">Lectin</keyword>
<dbReference type="PROSITE" id="PS51375">
    <property type="entry name" value="PPR"/>
    <property type="match status" value="5"/>
</dbReference>
<dbReference type="Gene3D" id="2.100.10.30">
    <property type="entry name" value="Jacalin-like lectin domain"/>
    <property type="match status" value="2"/>
</dbReference>
<dbReference type="GO" id="GO:0030246">
    <property type="term" value="F:carbohydrate binding"/>
    <property type="evidence" value="ECO:0007669"/>
    <property type="project" value="UniProtKB-KW"/>
</dbReference>
<protein>
    <submittedName>
        <fullName evidence="7">Pentatricopeptide repeat-containing protein, chloroplastic</fullName>
    </submittedName>
</protein>
<dbReference type="Pfam" id="PF01535">
    <property type="entry name" value="PPR"/>
    <property type="match status" value="4"/>
</dbReference>
<feature type="repeat" description="PPR" evidence="5">
    <location>
        <begin position="423"/>
        <end position="457"/>
    </location>
</feature>
<evidence type="ECO:0000256" key="5">
    <source>
        <dbReference type="PROSITE-ProRule" id="PRU00708"/>
    </source>
</evidence>
<feature type="repeat" description="PPR" evidence="5">
    <location>
        <begin position="120"/>
        <end position="154"/>
    </location>
</feature>
<dbReference type="SMART" id="SM00915">
    <property type="entry name" value="Jacalin"/>
    <property type="match status" value="1"/>
</dbReference>
<dbReference type="FunFam" id="2.100.10.30:FF:000001">
    <property type="entry name" value="Jacalin-related lectin 33"/>
    <property type="match status" value="1"/>
</dbReference>
<dbReference type="Pfam" id="PF13041">
    <property type="entry name" value="PPR_2"/>
    <property type="match status" value="4"/>
</dbReference>
<dbReference type="FunFam" id="1.25.40.10:FF:000073">
    <property type="entry name" value="Pentatricopeptide repeat-containing protein chloroplastic"/>
    <property type="match status" value="1"/>
</dbReference>
<sequence>MKLWRHLLFPTPFSPFKPHPLHTAALPLPSSPNPNQTLTLTPPSTLSTLSTVLRSLPSGAAASSSAAAAAAAAAAAHGAFLKSGGLSSAAPFCNHLISLYARCRLPVAARKVFDEIPQPDLISYSALVSAYARNGLGAAALAAFKKMRSCGVPFNEFTLPTLLKACSASSDLLAGAQLHALSVTTGFNLDVFVANALVVLYANFRMLGEAQKLFDETAERNVVSWNGLLAGYVRNERCEDAVRLFKEMVFNGTTPNEFGFSCVLNACTGSRDSQSGWEIHGLLTRLGYDSDPFTANALVDMYAKLGAIEYATVVFERICERDIVSWNAFIAGCVLHGHDYQALDLLSQMKASGTLPNAFTLSSILKACAGAGMLGLGQQIHGYLIKADSSSDVYVGVGLVDMYAKSSHLEDAKRAFNSIPEKDLISWNALISGCSHSNRHEEALCLFSKMRKEGFSVNRTTLSAVLKSMASLEVISESKQVHALAMKEGLISDSHVANGLIDAYGKCGLIEEAKRAFEECPLDDVIAFTSMITALSQCGQGEEAIKLFSEMLRKKLEPDSFVVSSLLNACASWLIEEAEHYFDSMKDMFGIEKTQEHYACMIDLLGRAGRLNDAMELVNSMPFEANASVWGALLGASRVHGDTELGRKAAEKLFVLEPEKSGTHVLLANTYASAGMWDDVAKVRRSMKDSGVKKEPAMSWIELKDKIHTFIVGDKSHERSTEIYAKLEELGELMNKAGYVPLVEVDLHDVERSEKELLLSHHSEKLAVAFGLISTPPGTPIRVKKNLRLTVLKISAATVQSGWTLKLGLWGGRGGNLCDIDGYSRRLSKIVIRSGQAIDSLAFEYVLDGKAYEAGPWGGSGGNPSQAGRVKLGLWGGNGGNPRDIDGNPTRVSKIVVRSGQAIDSLAYDYDQDGKTFEAGPWGGSGGNPTTIVFQAGEFLTAVNGTTSPFNNVANMLRSLTFVTNVRKYGPFGVEEGTPFSVPVTNGRVVGFYGRSGVYVDALGIYLMPN</sequence>
<name>A0A199UN09_ANACO</name>
<comment type="similarity">
    <text evidence="1">Belongs to the jacalin lectin family.</text>
</comment>